<evidence type="ECO:0000313" key="3">
    <source>
        <dbReference type="Proteomes" id="UP000024404"/>
    </source>
</evidence>
<reference evidence="2" key="2">
    <citation type="submission" date="2022-06" db="UniProtKB">
        <authorList>
            <consortium name="EnsemblMetazoa"/>
        </authorList>
    </citation>
    <scope>IDENTIFICATION</scope>
</reference>
<evidence type="ECO:0000313" key="2">
    <source>
        <dbReference type="EnsemblMetazoa" id="OVOC6797.1"/>
    </source>
</evidence>
<protein>
    <submittedName>
        <fullName evidence="2">Uncharacterized protein</fullName>
    </submittedName>
</protein>
<dbReference type="EMBL" id="CMVM020000181">
    <property type="status" value="NOT_ANNOTATED_CDS"/>
    <property type="molecule type" value="Genomic_DNA"/>
</dbReference>
<dbReference type="EnsemblMetazoa" id="OVOC6797.1">
    <property type="protein sequence ID" value="OVOC6797.1"/>
    <property type="gene ID" value="WBGene00243606"/>
</dbReference>
<keyword evidence="1" id="KW-0812">Transmembrane</keyword>
<name>A0A8R1TWC3_ONCVO</name>
<sequence>MYLWVMKIQDEIDFTGTTLAVTSSIKNGDDDGNLLTTTKFHSSVRCLLALLSTCYMLVHLLLIVASLILIASFYLLKSYIFLNCAR</sequence>
<dbReference type="AlphaFoldDB" id="A0A8R1TWC3"/>
<reference evidence="3" key="1">
    <citation type="submission" date="2013-10" db="EMBL/GenBank/DDBJ databases">
        <title>Genome sequencing of Onchocerca volvulus.</title>
        <authorList>
            <person name="Cotton J."/>
            <person name="Tsai J."/>
            <person name="Stanley E."/>
            <person name="Tracey A."/>
            <person name="Holroyd N."/>
            <person name="Lustigman S."/>
            <person name="Berriman M."/>
        </authorList>
    </citation>
    <scope>NUCLEOTIDE SEQUENCE</scope>
</reference>
<keyword evidence="1" id="KW-1133">Transmembrane helix</keyword>
<accession>A0A8R1TWC3</accession>
<keyword evidence="1" id="KW-0472">Membrane</keyword>
<feature type="transmembrane region" description="Helical" evidence="1">
    <location>
        <begin position="47"/>
        <end position="76"/>
    </location>
</feature>
<dbReference type="Proteomes" id="UP000024404">
    <property type="component" value="Unassembled WGS sequence"/>
</dbReference>
<keyword evidence="3" id="KW-1185">Reference proteome</keyword>
<proteinExistence type="predicted"/>
<evidence type="ECO:0000256" key="1">
    <source>
        <dbReference type="SAM" id="Phobius"/>
    </source>
</evidence>
<organism evidence="2 3">
    <name type="scientific">Onchocerca volvulus</name>
    <dbReference type="NCBI Taxonomy" id="6282"/>
    <lineage>
        <taxon>Eukaryota</taxon>
        <taxon>Metazoa</taxon>
        <taxon>Ecdysozoa</taxon>
        <taxon>Nematoda</taxon>
        <taxon>Chromadorea</taxon>
        <taxon>Rhabditida</taxon>
        <taxon>Spirurina</taxon>
        <taxon>Spiruromorpha</taxon>
        <taxon>Filarioidea</taxon>
        <taxon>Onchocercidae</taxon>
        <taxon>Onchocerca</taxon>
    </lineage>
</organism>